<dbReference type="AlphaFoldDB" id="A0A3B0X255"/>
<feature type="domain" description="6-hydroxymethylpterin diphosphokinase MptE-like" evidence="1">
    <location>
        <begin position="167"/>
        <end position="331"/>
    </location>
</feature>
<evidence type="ECO:0000259" key="1">
    <source>
        <dbReference type="Pfam" id="PF01973"/>
    </source>
</evidence>
<dbReference type="InterPro" id="IPR011990">
    <property type="entry name" value="TPR-like_helical_dom_sf"/>
</dbReference>
<dbReference type="Pfam" id="PF01973">
    <property type="entry name" value="MptE-like"/>
    <property type="match status" value="1"/>
</dbReference>
<gene>
    <name evidence="2" type="ORF">MNBD_GAMMA04-28</name>
</gene>
<dbReference type="SUPFAM" id="SSF48452">
    <property type="entry name" value="TPR-like"/>
    <property type="match status" value="1"/>
</dbReference>
<dbReference type="InterPro" id="IPR002826">
    <property type="entry name" value="MptE-like"/>
</dbReference>
<sequence>MTLTQTLQNETVLDGFYSEQLQESSSSHIYQTFVGKELPDNKLFVVLGTDSGLLVDYLASIATAGQRFVCVDFPEVIEFISKTRATLLQEASHFKLELYTFEQFCYESLYDSDQDYVIRNAVILLRSLVMVEGKSIYKGLDVAHKEQFHRFRIDRIDNRDFKKTFNQQLENSCDLQHPLSVIKGELKGEVPAILLGGGPSLDQVISWLKHNQNKIWIFAASRICKRLIKEGITPDFIGVFDGHPLMFDYSKEMYAFQKDSILVTGEHPYPPLIRQWSGLKTYSRRRFPWARGGEENFISDGPTVTNALFGIACYLGVPQLYLAGVDFCFTSEGVCHESGSIETKNQQNDASDTKAINYRGEEVSTNIQLYDARNLLEAHLIKLKKNWPQFKVSNLNDGAAMVQGIHYQNLEQIKLGGGKFNVVEQFKTALQWNAKTEKAFQTFLKGEVNHHSKWLDNIVKESKKGLHLSRTLFSDTSKQSAKIKAVLKQKTKLEKLVGADYQTLVNYGYQAFMETLKPVESETDMSQQEMQNALMGFFGGLNVAADGFLLKLTSLKQEIAFRLLEIEPTTDFVLLTEHWMAHQIPGRFYVWLEHIAQQLERDYKARFPEQVAQLEAAFQHMKTDETALKASFSQRFDPPKAFILRLQVAFESKKRQAVQDILRQLSLIQSNEHAMVASLAIGMSLELKGEFEYALIHYLTVDPNHKVLFIQHQLYPLAFSLKQFEKGLQALNALSLMDTRYLPTYAESLVVLGEFKSAIVAYQAYPLLFEDTEVLIQLIRLQVQQQDIEAANTLLQKAVESPLIDQDRLQSFVNTLNSEDEKD</sequence>
<reference evidence="2" key="1">
    <citation type="submission" date="2018-06" db="EMBL/GenBank/DDBJ databases">
        <authorList>
            <person name="Zhirakovskaya E."/>
        </authorList>
    </citation>
    <scope>NUCLEOTIDE SEQUENCE</scope>
</reference>
<accession>A0A3B0X255</accession>
<name>A0A3B0X255_9ZZZZ</name>
<protein>
    <recommendedName>
        <fullName evidence="1">6-hydroxymethylpterin diphosphokinase MptE-like domain-containing protein</fullName>
    </recommendedName>
</protein>
<organism evidence="2">
    <name type="scientific">hydrothermal vent metagenome</name>
    <dbReference type="NCBI Taxonomy" id="652676"/>
    <lineage>
        <taxon>unclassified sequences</taxon>
        <taxon>metagenomes</taxon>
        <taxon>ecological metagenomes</taxon>
    </lineage>
</organism>
<evidence type="ECO:0000313" key="2">
    <source>
        <dbReference type="EMBL" id="VAW49914.1"/>
    </source>
</evidence>
<dbReference type="PANTHER" id="PTHR41786">
    <property type="entry name" value="MOTILITY ACCESSORY FACTOR MAF"/>
    <property type="match status" value="1"/>
</dbReference>
<proteinExistence type="predicted"/>
<dbReference type="PANTHER" id="PTHR41786:SF1">
    <property type="entry name" value="6-HYDROXYMETHYLPTERIN DIPHOSPHOKINASE MPTE-LIKE DOMAIN-CONTAINING PROTEIN"/>
    <property type="match status" value="1"/>
</dbReference>
<dbReference type="EMBL" id="UOFB01000412">
    <property type="protein sequence ID" value="VAW49914.1"/>
    <property type="molecule type" value="Genomic_DNA"/>
</dbReference>